<evidence type="ECO:0000256" key="1">
    <source>
        <dbReference type="SAM" id="MobiDB-lite"/>
    </source>
</evidence>
<dbReference type="InterPro" id="IPR005804">
    <property type="entry name" value="FA_desaturase_dom"/>
</dbReference>
<keyword evidence="2" id="KW-0812">Transmembrane</keyword>
<sequence length="316" mass="35992">MSTEEGPMSETSQHSPAPDHRSVAARLGAETLARLNRTADAPGLWHLAGHGGLILGLGIWIAQGWVLWWALLPVQGIALCFLFTLEHEATHKTPFATPWLNEAAGHLSGLLILLPFTWFRYFHLAHHRHTNDPERDPELLSGAKPETWRAYLIHVSGLPYWWGMLGQILHNARDRDPAPYIPARARPRIRREARVMLALYALAGASLLISPLLFWVWLLPLLLGQPALRLYLLAEHGRCAFVANMLENTRTTYTNRAVRFLAWNMPYHIEHHSLPNVPFHRLPELNRLMAEDLRVTSEGYARFTRDYTGTLTDQTR</sequence>
<dbReference type="PANTHER" id="PTHR12879:SF8">
    <property type="entry name" value="SPHINGOLIPID DELTA(4)-DESATURASE DES1"/>
    <property type="match status" value="1"/>
</dbReference>
<evidence type="ECO:0000259" key="3">
    <source>
        <dbReference type="Pfam" id="PF00487"/>
    </source>
</evidence>
<protein>
    <submittedName>
        <fullName evidence="4">Fatty acid desaturase</fullName>
    </submittedName>
</protein>
<keyword evidence="2" id="KW-0472">Membrane</keyword>
<dbReference type="InterPro" id="IPR039393">
    <property type="entry name" value="Rhizopine-oxygenase-like"/>
</dbReference>
<dbReference type="Proteomes" id="UP000264719">
    <property type="component" value="Unassembled WGS sequence"/>
</dbReference>
<keyword evidence="2" id="KW-1133">Transmembrane helix</keyword>
<accession>A0A348WHA2</accession>
<dbReference type="GO" id="GO:0016020">
    <property type="term" value="C:membrane"/>
    <property type="evidence" value="ECO:0007669"/>
    <property type="project" value="GOC"/>
</dbReference>
<name>A0A348WHA2_9RHOB</name>
<evidence type="ECO:0000313" key="5">
    <source>
        <dbReference type="Proteomes" id="UP000264719"/>
    </source>
</evidence>
<comment type="caution">
    <text evidence="4">The sequence shown here is derived from an EMBL/GenBank/DDBJ whole genome shotgun (WGS) entry which is preliminary data.</text>
</comment>
<dbReference type="GO" id="GO:0042284">
    <property type="term" value="F:sphingolipid delta-4 desaturase activity"/>
    <property type="evidence" value="ECO:0007669"/>
    <property type="project" value="TreeGrafter"/>
</dbReference>
<feature type="domain" description="Fatty acid desaturase" evidence="3">
    <location>
        <begin position="64"/>
        <end position="294"/>
    </location>
</feature>
<dbReference type="CDD" id="cd03511">
    <property type="entry name" value="Rhizopine-oxygenase-like"/>
    <property type="match status" value="1"/>
</dbReference>
<dbReference type="EMBL" id="DMVW01000180">
    <property type="protein sequence ID" value="HAR53914.1"/>
    <property type="molecule type" value="Genomic_DNA"/>
</dbReference>
<reference evidence="4 5" key="1">
    <citation type="journal article" date="2018" name="Nat. Biotechnol.">
        <title>A standardized bacterial taxonomy based on genome phylogeny substantially revises the tree of life.</title>
        <authorList>
            <person name="Parks D.H."/>
            <person name="Chuvochina M."/>
            <person name="Waite D.W."/>
            <person name="Rinke C."/>
            <person name="Skarshewski A."/>
            <person name="Chaumeil P.A."/>
            <person name="Hugenholtz P."/>
        </authorList>
    </citation>
    <scope>NUCLEOTIDE SEQUENCE [LARGE SCALE GENOMIC DNA]</scope>
    <source>
        <strain evidence="4">UBA9169</strain>
    </source>
</reference>
<dbReference type="PANTHER" id="PTHR12879">
    <property type="entry name" value="SPHINGOLIPID DELTA 4 DESATURASE/C-4 HYDROXYLASE PROTEIN DES2"/>
    <property type="match status" value="1"/>
</dbReference>
<gene>
    <name evidence="4" type="ORF">DCS45_18850</name>
</gene>
<proteinExistence type="predicted"/>
<feature type="transmembrane region" description="Helical" evidence="2">
    <location>
        <begin position="104"/>
        <end position="122"/>
    </location>
</feature>
<feature type="transmembrane region" description="Helical" evidence="2">
    <location>
        <begin position="43"/>
        <end position="61"/>
    </location>
</feature>
<feature type="region of interest" description="Disordered" evidence="1">
    <location>
        <begin position="1"/>
        <end position="20"/>
    </location>
</feature>
<evidence type="ECO:0000256" key="2">
    <source>
        <dbReference type="SAM" id="Phobius"/>
    </source>
</evidence>
<feature type="transmembrane region" description="Helical" evidence="2">
    <location>
        <begin position="66"/>
        <end position="84"/>
    </location>
</feature>
<feature type="compositionally biased region" description="Polar residues" evidence="1">
    <location>
        <begin position="1"/>
        <end position="15"/>
    </location>
</feature>
<dbReference type="AlphaFoldDB" id="A0A348WHA2"/>
<feature type="transmembrane region" description="Helical" evidence="2">
    <location>
        <begin position="195"/>
        <end position="218"/>
    </location>
</feature>
<organism evidence="4 5">
    <name type="scientific">Roseovarius nubinhibens</name>
    <dbReference type="NCBI Taxonomy" id="314263"/>
    <lineage>
        <taxon>Bacteria</taxon>
        <taxon>Pseudomonadati</taxon>
        <taxon>Pseudomonadota</taxon>
        <taxon>Alphaproteobacteria</taxon>
        <taxon>Rhodobacterales</taxon>
        <taxon>Roseobacteraceae</taxon>
        <taxon>Roseovarius</taxon>
    </lineage>
</organism>
<dbReference type="Pfam" id="PF00487">
    <property type="entry name" value="FA_desaturase"/>
    <property type="match status" value="1"/>
</dbReference>
<dbReference type="GO" id="GO:0046513">
    <property type="term" value="P:ceramide biosynthetic process"/>
    <property type="evidence" value="ECO:0007669"/>
    <property type="project" value="TreeGrafter"/>
</dbReference>
<evidence type="ECO:0000313" key="4">
    <source>
        <dbReference type="EMBL" id="HAR53914.1"/>
    </source>
</evidence>